<evidence type="ECO:0000259" key="3">
    <source>
        <dbReference type="PROSITE" id="PS51037"/>
    </source>
</evidence>
<dbReference type="STRING" id="158441.A0A226E9Z3"/>
<gene>
    <name evidence="4" type="ORF">Fcan01_10863</name>
</gene>
<reference evidence="4 5" key="1">
    <citation type="submission" date="2015-12" db="EMBL/GenBank/DDBJ databases">
        <title>The genome of Folsomia candida.</title>
        <authorList>
            <person name="Faddeeva A."/>
            <person name="Derks M.F."/>
            <person name="Anvar Y."/>
            <person name="Smit S."/>
            <person name="Van Straalen N."/>
            <person name="Roelofs D."/>
        </authorList>
    </citation>
    <scope>NUCLEOTIDE SEQUENCE [LARGE SCALE GENOMIC DNA]</scope>
    <source>
        <strain evidence="4 5">VU population</strain>
        <tissue evidence="4">Whole body</tissue>
    </source>
</reference>
<dbReference type="AlphaFoldDB" id="A0A226E9Z3"/>
<dbReference type="InterPro" id="IPR055129">
    <property type="entry name" value="YEATS_dom"/>
</dbReference>
<dbReference type="GO" id="GO:0003682">
    <property type="term" value="F:chromatin binding"/>
    <property type="evidence" value="ECO:0007669"/>
    <property type="project" value="TreeGrafter"/>
</dbReference>
<dbReference type="GO" id="GO:0008023">
    <property type="term" value="C:transcription elongation factor complex"/>
    <property type="evidence" value="ECO:0007669"/>
    <property type="project" value="TreeGrafter"/>
</dbReference>
<evidence type="ECO:0000256" key="1">
    <source>
        <dbReference type="ARBA" id="ARBA00023242"/>
    </source>
</evidence>
<dbReference type="Proteomes" id="UP000198287">
    <property type="component" value="Unassembled WGS sequence"/>
</dbReference>
<comment type="caution">
    <text evidence="4">The sequence shown here is derived from an EMBL/GenBank/DDBJ whole genome shotgun (WGS) entry which is preliminary data.</text>
</comment>
<keyword evidence="1 2" id="KW-0539">Nucleus</keyword>
<sequence>MRLLVNLVLGHKATVLETPTPNGSTHDWEIYVGSGSDANLGEYIDRVSFKLHDNYENPLRTVVSPPFRIRDVGYAGFIVKIKIYFKGDGDIQPEPEFTYDLFLQAGGEPLSHSRRENLTITTSDVEFERMLLHGGAIILGSGISDSQLTDPMDGGPGLGSLNGGRRDTSQFLAKKRKLDLDKEAEDEFDTFGKLVAHKLRYISGLDRLKGTRLQAKVQKILLEGEIDVLEESRNYR</sequence>
<comment type="subcellular location">
    <subcellularLocation>
        <location evidence="2">Nucleus</location>
    </subcellularLocation>
</comment>
<dbReference type="CDD" id="cd16906">
    <property type="entry name" value="YEATS_AF-9_like"/>
    <property type="match status" value="1"/>
</dbReference>
<dbReference type="Gene3D" id="2.60.40.1970">
    <property type="entry name" value="YEATS domain"/>
    <property type="match status" value="1"/>
</dbReference>
<organism evidence="4 5">
    <name type="scientific">Folsomia candida</name>
    <name type="common">Springtail</name>
    <dbReference type="NCBI Taxonomy" id="158441"/>
    <lineage>
        <taxon>Eukaryota</taxon>
        <taxon>Metazoa</taxon>
        <taxon>Ecdysozoa</taxon>
        <taxon>Arthropoda</taxon>
        <taxon>Hexapoda</taxon>
        <taxon>Collembola</taxon>
        <taxon>Entomobryomorpha</taxon>
        <taxon>Isotomoidea</taxon>
        <taxon>Isotomidae</taxon>
        <taxon>Proisotominae</taxon>
        <taxon>Folsomia</taxon>
    </lineage>
</organism>
<dbReference type="OrthoDB" id="10053467at2759"/>
<evidence type="ECO:0000313" key="4">
    <source>
        <dbReference type="EMBL" id="OXA54269.1"/>
    </source>
</evidence>
<dbReference type="PANTHER" id="PTHR47827">
    <property type="entry name" value="AHD DOMAIN-CONTAINING PROTEIN"/>
    <property type="match status" value="1"/>
</dbReference>
<dbReference type="PROSITE" id="PS51037">
    <property type="entry name" value="YEATS"/>
    <property type="match status" value="1"/>
</dbReference>
<accession>A0A226E9Z3</accession>
<dbReference type="InterPro" id="IPR038704">
    <property type="entry name" value="YEAST_sf"/>
</dbReference>
<dbReference type="Pfam" id="PF03366">
    <property type="entry name" value="YEATS"/>
    <property type="match status" value="1"/>
</dbReference>
<evidence type="ECO:0000256" key="2">
    <source>
        <dbReference type="PROSITE-ProRule" id="PRU00376"/>
    </source>
</evidence>
<protein>
    <submittedName>
        <fullName evidence="4">Protein ENL</fullName>
    </submittedName>
</protein>
<evidence type="ECO:0000313" key="5">
    <source>
        <dbReference type="Proteomes" id="UP000198287"/>
    </source>
</evidence>
<proteinExistence type="predicted"/>
<dbReference type="EMBL" id="LNIX01000005">
    <property type="protein sequence ID" value="OXA54269.1"/>
    <property type="molecule type" value="Genomic_DNA"/>
</dbReference>
<name>A0A226E9Z3_FOLCA</name>
<dbReference type="PANTHER" id="PTHR47827:SF3">
    <property type="entry name" value="AF-9 ANC1 HOMOLOGY DOMAIN-CONTAINING PROTEIN"/>
    <property type="match status" value="1"/>
</dbReference>
<feature type="domain" description="YEATS" evidence="3">
    <location>
        <begin position="1"/>
        <end position="134"/>
    </location>
</feature>
<dbReference type="InterPro" id="IPR052790">
    <property type="entry name" value="YEATS_domain"/>
</dbReference>
<keyword evidence="5" id="KW-1185">Reference proteome</keyword>
<dbReference type="GO" id="GO:0045893">
    <property type="term" value="P:positive regulation of DNA-templated transcription"/>
    <property type="evidence" value="ECO:0007669"/>
    <property type="project" value="TreeGrafter"/>
</dbReference>